<feature type="transmembrane region" description="Helical" evidence="6">
    <location>
        <begin position="345"/>
        <end position="368"/>
    </location>
</feature>
<comment type="caution">
    <text evidence="9">The sequence shown here is derived from an EMBL/GenBank/DDBJ whole genome shotgun (WGS) entry which is preliminary data.</text>
</comment>
<evidence type="ECO:0000256" key="6">
    <source>
        <dbReference type="SAM" id="Phobius"/>
    </source>
</evidence>
<feature type="transmembrane region" description="Helical" evidence="6">
    <location>
        <begin position="730"/>
        <end position="749"/>
    </location>
</feature>
<comment type="subcellular location">
    <subcellularLocation>
        <location evidence="1">Cell membrane</location>
        <topology evidence="1">Multi-pass membrane protein</topology>
    </subcellularLocation>
</comment>
<dbReference type="InterPro" id="IPR003838">
    <property type="entry name" value="ABC3_permease_C"/>
</dbReference>
<evidence type="ECO:0000256" key="1">
    <source>
        <dbReference type="ARBA" id="ARBA00004651"/>
    </source>
</evidence>
<evidence type="ECO:0000256" key="3">
    <source>
        <dbReference type="ARBA" id="ARBA00022692"/>
    </source>
</evidence>
<dbReference type="Pfam" id="PF02687">
    <property type="entry name" value="FtsX"/>
    <property type="match status" value="2"/>
</dbReference>
<feature type="transmembrane region" description="Helical" evidence="6">
    <location>
        <begin position="21"/>
        <end position="41"/>
    </location>
</feature>
<protein>
    <submittedName>
        <fullName evidence="9">ABC transporter permease</fullName>
    </submittedName>
</protein>
<keyword evidence="10" id="KW-1185">Reference proteome</keyword>
<keyword evidence="2" id="KW-1003">Cell membrane</keyword>
<evidence type="ECO:0000256" key="2">
    <source>
        <dbReference type="ARBA" id="ARBA00022475"/>
    </source>
</evidence>
<dbReference type="EMBL" id="QOWE01000035">
    <property type="protein sequence ID" value="RCR65828.1"/>
    <property type="molecule type" value="Genomic_DNA"/>
</dbReference>
<keyword evidence="3 6" id="KW-0812">Transmembrane</keyword>
<feature type="transmembrane region" description="Helical" evidence="6">
    <location>
        <begin position="764"/>
        <end position="784"/>
    </location>
</feature>
<sequence length="801" mass="89422">MIRNYFKIAWRNLLRYRLNSTLTITGLALGLACGLLIILHVKEELSYDKGFTKADRIFRITTENIGEKSRIWAATSPIIGVEMKQQIPAIQTLARFHRHYPDRVFSYAPSGGELRQFEEKRGFYADSTVVEVFDLAFAKGDPQTALKQVDAIVLTEATAKKYFGDDEPLGKVIQDNLDKRPLTVTGVISDFSFPTHLQFDYLISMSTYYSFADKGSLENRSWSGFYNYVLLNRNASLSEVEARIPAFMVKFYEVAGETRKDILTTRKTHLQPITDIHLRSKLEKEMGPNSDILYVYVFAVAALFILLVASVNFINMATAQAFNRMKEVGVRKVLGARKGQLVKQFLGESFLLTLTAAVLALLLFRLAIPFYNTLTAKNLQFGQLFNPANVVIMLLLAGLISLVAGLYPAWFISSFEPVTSLKGKKSTVSSVTLVRKGLIVFQFAVSVFMIFSTIVVYRQMQFFQNKKLGFDQEQVVAVKLYGQEMHEKVSTIQNELRQNSAITDVALISVLPGDRFSTDMLTPLAKADDASQMRFMWADEHMLPVLKIGLKTGSNFGRQTGSAHFPYILNEAAVKALKLQSPIGQKMVSLGDTGEIVGVVNDFHFASLHSAVEPLVIVQHPGQANYFLLKIKGDKLPETVQFAQATLARLSPKSLFSYTFLDEKLARLYDSEQRVGHVLTVFAVFAIFISCLGLFGLSAYAAQLRIKEVGIRKVLGATVSGVVLLLSKDFLRLVIIATLLASPLAWWAMSRWLEGFAYSIAMEWWMLVLTAGLAVSVAVLTISFQSIKAALMNPVKSLRSE</sequence>
<evidence type="ECO:0000259" key="8">
    <source>
        <dbReference type="Pfam" id="PF12704"/>
    </source>
</evidence>
<dbReference type="PROSITE" id="PS51257">
    <property type="entry name" value="PROKAR_LIPOPROTEIN"/>
    <property type="match status" value="1"/>
</dbReference>
<organism evidence="9 10">
    <name type="scientific">Larkinella punicea</name>
    <dbReference type="NCBI Taxonomy" id="2315727"/>
    <lineage>
        <taxon>Bacteria</taxon>
        <taxon>Pseudomonadati</taxon>
        <taxon>Bacteroidota</taxon>
        <taxon>Cytophagia</taxon>
        <taxon>Cytophagales</taxon>
        <taxon>Spirosomataceae</taxon>
        <taxon>Larkinella</taxon>
    </lineage>
</organism>
<dbReference type="GO" id="GO:0022857">
    <property type="term" value="F:transmembrane transporter activity"/>
    <property type="evidence" value="ECO:0007669"/>
    <property type="project" value="TreeGrafter"/>
</dbReference>
<feature type="transmembrane region" description="Helical" evidence="6">
    <location>
        <begin position="388"/>
        <end position="412"/>
    </location>
</feature>
<feature type="transmembrane region" description="Helical" evidence="6">
    <location>
        <begin position="678"/>
        <end position="702"/>
    </location>
</feature>
<dbReference type="Pfam" id="PF12704">
    <property type="entry name" value="MacB_PCD"/>
    <property type="match status" value="1"/>
</dbReference>
<name>A0A368JDS5_9BACT</name>
<reference evidence="9 10" key="1">
    <citation type="submission" date="2018-07" db="EMBL/GenBank/DDBJ databases">
        <title>Genome analysis of Larkinella rosea.</title>
        <authorList>
            <person name="Zhou Z."/>
            <person name="Wang G."/>
        </authorList>
    </citation>
    <scope>NUCLEOTIDE SEQUENCE [LARGE SCALE GENOMIC DNA]</scope>
    <source>
        <strain evidence="10">zzj9</strain>
    </source>
</reference>
<dbReference type="AlphaFoldDB" id="A0A368JDS5"/>
<evidence type="ECO:0000256" key="4">
    <source>
        <dbReference type="ARBA" id="ARBA00022989"/>
    </source>
</evidence>
<feature type="domain" description="MacB-like periplasmic core" evidence="8">
    <location>
        <begin position="20"/>
        <end position="245"/>
    </location>
</feature>
<evidence type="ECO:0000313" key="10">
    <source>
        <dbReference type="Proteomes" id="UP000253383"/>
    </source>
</evidence>
<evidence type="ECO:0000256" key="5">
    <source>
        <dbReference type="ARBA" id="ARBA00023136"/>
    </source>
</evidence>
<keyword evidence="5 6" id="KW-0472">Membrane</keyword>
<dbReference type="PANTHER" id="PTHR30572">
    <property type="entry name" value="MEMBRANE COMPONENT OF TRANSPORTER-RELATED"/>
    <property type="match status" value="1"/>
</dbReference>
<proteinExistence type="predicted"/>
<feature type="domain" description="ABC3 transporter permease C-terminal" evidence="7">
    <location>
        <begin position="681"/>
        <end position="794"/>
    </location>
</feature>
<dbReference type="OrthoDB" id="5933722at2"/>
<evidence type="ECO:0000259" key="7">
    <source>
        <dbReference type="Pfam" id="PF02687"/>
    </source>
</evidence>
<feature type="transmembrane region" description="Helical" evidence="6">
    <location>
        <begin position="433"/>
        <end position="457"/>
    </location>
</feature>
<dbReference type="GO" id="GO:0005886">
    <property type="term" value="C:plasma membrane"/>
    <property type="evidence" value="ECO:0007669"/>
    <property type="project" value="UniProtKB-SubCell"/>
</dbReference>
<dbReference type="PANTHER" id="PTHR30572:SF18">
    <property type="entry name" value="ABC-TYPE MACROLIDE FAMILY EXPORT SYSTEM PERMEASE COMPONENT 2"/>
    <property type="match status" value="1"/>
</dbReference>
<keyword evidence="4 6" id="KW-1133">Transmembrane helix</keyword>
<dbReference type="InterPro" id="IPR025857">
    <property type="entry name" value="MacB_PCD"/>
</dbReference>
<feature type="domain" description="ABC3 transporter permease C-terminal" evidence="7">
    <location>
        <begin position="300"/>
        <end position="417"/>
    </location>
</feature>
<evidence type="ECO:0000313" key="9">
    <source>
        <dbReference type="EMBL" id="RCR65828.1"/>
    </source>
</evidence>
<gene>
    <name evidence="9" type="ORF">DUE52_30210</name>
</gene>
<accession>A0A368JDS5</accession>
<dbReference type="Proteomes" id="UP000253383">
    <property type="component" value="Unassembled WGS sequence"/>
</dbReference>
<feature type="transmembrane region" description="Helical" evidence="6">
    <location>
        <begin position="293"/>
        <end position="315"/>
    </location>
</feature>
<dbReference type="InterPro" id="IPR050250">
    <property type="entry name" value="Macrolide_Exporter_MacB"/>
</dbReference>